<feature type="compositionally biased region" description="Polar residues" evidence="1">
    <location>
        <begin position="1"/>
        <end position="10"/>
    </location>
</feature>
<dbReference type="InterPro" id="IPR036249">
    <property type="entry name" value="Thioredoxin-like_sf"/>
</dbReference>
<evidence type="ECO:0000259" key="2">
    <source>
        <dbReference type="PROSITE" id="PS51352"/>
    </source>
</evidence>
<name>A0ABV4AVE6_9GAMM</name>
<dbReference type="SUPFAM" id="SSF52833">
    <property type="entry name" value="Thioredoxin-like"/>
    <property type="match status" value="1"/>
</dbReference>
<evidence type="ECO:0000313" key="4">
    <source>
        <dbReference type="Proteomes" id="UP001562159"/>
    </source>
</evidence>
<organism evidence="3 4">
    <name type="scientific">Rhodanobacter humi</name>
    <dbReference type="NCBI Taxonomy" id="1888173"/>
    <lineage>
        <taxon>Bacteria</taxon>
        <taxon>Pseudomonadati</taxon>
        <taxon>Pseudomonadota</taxon>
        <taxon>Gammaproteobacteria</taxon>
        <taxon>Lysobacterales</taxon>
        <taxon>Rhodanobacteraceae</taxon>
        <taxon>Rhodanobacter</taxon>
    </lineage>
</organism>
<dbReference type="CDD" id="cd02970">
    <property type="entry name" value="PRX_like2"/>
    <property type="match status" value="1"/>
</dbReference>
<reference evidence="3 4" key="1">
    <citation type="submission" date="2024-07" db="EMBL/GenBank/DDBJ databases">
        <title>Molecular mechanisms and environmental adaptations of flagellar loss and biofilm growth of Rhodanobacter under environmental stress.</title>
        <authorList>
            <person name="Chen M."/>
        </authorList>
    </citation>
    <scope>NUCLEOTIDE SEQUENCE [LARGE SCALE GENOMIC DNA]</scope>
    <source>
        <strain evidence="3 4">RS22</strain>
    </source>
</reference>
<evidence type="ECO:0000256" key="1">
    <source>
        <dbReference type="SAM" id="MobiDB-lite"/>
    </source>
</evidence>
<dbReference type="InterPro" id="IPR013766">
    <property type="entry name" value="Thioredoxin_domain"/>
</dbReference>
<sequence length="196" mass="21629">MRLTAPTSAPQLELPDTQGQTITLGDGGRPTLLCFFRDAACPFCNLRVYELTERHPSLHARGLAITAVFVATTDDVRRFVACRPRPFPVIADPDGAAHAAYGIERSFWRKLKAIVTRMPALIRGLRIVGLAGLNTSNLMPADFLIDARGRIVEAYYGKDAGDRIPFERVERFLAGQPRARRDRSVPDADAAAQGRR</sequence>
<dbReference type="EMBL" id="JBGBPY010000001">
    <property type="protein sequence ID" value="MEY2183529.1"/>
    <property type="molecule type" value="Genomic_DNA"/>
</dbReference>
<dbReference type="PROSITE" id="PS51352">
    <property type="entry name" value="THIOREDOXIN_2"/>
    <property type="match status" value="1"/>
</dbReference>
<accession>A0ABV4AVE6</accession>
<gene>
    <name evidence="3" type="ORF">AB7878_13990</name>
</gene>
<dbReference type="Gene3D" id="3.40.30.10">
    <property type="entry name" value="Glutaredoxin"/>
    <property type="match status" value="1"/>
</dbReference>
<protein>
    <submittedName>
        <fullName evidence="3">Peroxiredoxin-like family protein</fullName>
    </submittedName>
</protein>
<keyword evidence="4" id="KW-1185">Reference proteome</keyword>
<dbReference type="Proteomes" id="UP001562159">
    <property type="component" value="Unassembled WGS sequence"/>
</dbReference>
<dbReference type="InterPro" id="IPR000866">
    <property type="entry name" value="AhpC/TSA"/>
</dbReference>
<feature type="region of interest" description="Disordered" evidence="1">
    <location>
        <begin position="175"/>
        <end position="196"/>
    </location>
</feature>
<proteinExistence type="predicted"/>
<feature type="region of interest" description="Disordered" evidence="1">
    <location>
        <begin position="1"/>
        <end position="21"/>
    </location>
</feature>
<comment type="caution">
    <text evidence="3">The sequence shown here is derived from an EMBL/GenBank/DDBJ whole genome shotgun (WGS) entry which is preliminary data.</text>
</comment>
<evidence type="ECO:0000313" key="3">
    <source>
        <dbReference type="EMBL" id="MEY2183529.1"/>
    </source>
</evidence>
<dbReference type="Pfam" id="PF00578">
    <property type="entry name" value="AhpC-TSA"/>
    <property type="match status" value="1"/>
</dbReference>
<feature type="domain" description="Thioredoxin" evidence="2">
    <location>
        <begin position="3"/>
        <end position="178"/>
    </location>
</feature>